<dbReference type="Proteomes" id="UP000321296">
    <property type="component" value="Chromosome"/>
</dbReference>
<dbReference type="PANTHER" id="PTHR43179">
    <property type="entry name" value="RHAMNOSYLTRANSFERASE WBBL"/>
    <property type="match status" value="1"/>
</dbReference>
<dbReference type="Gene3D" id="3.90.550.10">
    <property type="entry name" value="Spore Coat Polysaccharide Biosynthesis Protein SpsA, Chain A"/>
    <property type="match status" value="1"/>
</dbReference>
<dbReference type="EMBL" id="CP042383">
    <property type="protein sequence ID" value="QEA42708.1"/>
    <property type="molecule type" value="Genomic_DNA"/>
</dbReference>
<reference evidence="7 8" key="1">
    <citation type="submission" date="2019-06" db="EMBL/GenBank/DDBJ databases">
        <title>Genome analyses of bacteria isolated from kimchi.</title>
        <authorList>
            <person name="Lee S."/>
            <person name="Ahn S."/>
            <person name="Roh S."/>
        </authorList>
    </citation>
    <scope>NUCLEOTIDE SEQUENCE [LARGE SCALE GENOMIC DNA]</scope>
    <source>
        <strain evidence="7 8">CBA3630</strain>
    </source>
</reference>
<evidence type="ECO:0000256" key="2">
    <source>
        <dbReference type="ARBA" id="ARBA00006739"/>
    </source>
</evidence>
<dbReference type="GeneID" id="64345081"/>
<evidence type="ECO:0000259" key="5">
    <source>
        <dbReference type="Pfam" id="PF00535"/>
    </source>
</evidence>
<proteinExistence type="inferred from homology"/>
<dbReference type="GO" id="GO:0016757">
    <property type="term" value="F:glycosyltransferase activity"/>
    <property type="evidence" value="ECO:0007669"/>
    <property type="project" value="UniProtKB-KW"/>
</dbReference>
<evidence type="ECO:0000256" key="1">
    <source>
        <dbReference type="ARBA" id="ARBA00004776"/>
    </source>
</evidence>
<reference evidence="6 9" key="2">
    <citation type="submission" date="2023-02" db="EMBL/GenBank/DDBJ databases">
        <title>Antimicrobial susceptibility testing and tentative epidemiological cut-off values for Lactobacillaceae family species intended for ingestion.</title>
        <authorList>
            <person name="Noehr-Meldgaard K."/>
            <person name="Struve C."/>
            <person name="Ingmer H."/>
            <person name="Koza A."/>
            <person name="Al-Nakeeb K."/>
            <person name="Agersoe Y."/>
        </authorList>
    </citation>
    <scope>NUCLEOTIDE SEQUENCE [LARGE SCALE GENOMIC DNA]</scope>
    <source>
        <strain evidence="6 9">DSM 20193</strain>
    </source>
</reference>
<keyword evidence="3" id="KW-0328">Glycosyltransferase</keyword>
<comment type="pathway">
    <text evidence="1">Cell wall biogenesis; cell wall polysaccharide biosynthesis.</text>
</comment>
<dbReference type="KEGG" id="lpse:FGL85_09445"/>
<dbReference type="Pfam" id="PF00535">
    <property type="entry name" value="Glycos_transf_2"/>
    <property type="match status" value="1"/>
</dbReference>
<dbReference type="AlphaFoldDB" id="A0A5B8T6B8"/>
<dbReference type="PANTHER" id="PTHR43179:SF12">
    <property type="entry name" value="GALACTOFURANOSYLTRANSFERASE GLFT2"/>
    <property type="match status" value="1"/>
</dbReference>
<comment type="similarity">
    <text evidence="2">Belongs to the glycosyltransferase 2 family.</text>
</comment>
<dbReference type="SUPFAM" id="SSF53448">
    <property type="entry name" value="Nucleotide-diphospho-sugar transferases"/>
    <property type="match status" value="1"/>
</dbReference>
<dbReference type="InterPro" id="IPR001173">
    <property type="entry name" value="Glyco_trans_2-like"/>
</dbReference>
<gene>
    <name evidence="7" type="ORF">FGL85_09445</name>
    <name evidence="6" type="ORF">P1N92_04465</name>
</gene>
<dbReference type="EMBL" id="JARGDN010000004">
    <property type="protein sequence ID" value="MDG9733372.1"/>
    <property type="molecule type" value="Genomic_DNA"/>
</dbReference>
<evidence type="ECO:0000313" key="9">
    <source>
        <dbReference type="Proteomes" id="UP001529201"/>
    </source>
</evidence>
<evidence type="ECO:0000256" key="3">
    <source>
        <dbReference type="ARBA" id="ARBA00022676"/>
    </source>
</evidence>
<accession>A0A5B8T6B8</accession>
<evidence type="ECO:0000313" key="8">
    <source>
        <dbReference type="Proteomes" id="UP000321296"/>
    </source>
</evidence>
<dbReference type="RefSeq" id="WP_010296281.1">
    <property type="nucleotide sequence ID" value="NZ_CP042383.1"/>
</dbReference>
<protein>
    <submittedName>
        <fullName evidence="6 7">Glycosyltransferase</fullName>
    </submittedName>
</protein>
<name>A0A5B8T6B8_LEUPS</name>
<dbReference type="Proteomes" id="UP001529201">
    <property type="component" value="Unassembled WGS sequence"/>
</dbReference>
<dbReference type="CDD" id="cd04185">
    <property type="entry name" value="GT_2_like_b"/>
    <property type="match status" value="1"/>
</dbReference>
<feature type="domain" description="Glycosyltransferase 2-like" evidence="5">
    <location>
        <begin position="7"/>
        <end position="145"/>
    </location>
</feature>
<evidence type="ECO:0000256" key="4">
    <source>
        <dbReference type="ARBA" id="ARBA00022679"/>
    </source>
</evidence>
<sequence>MTGKKVSAAIVTYNRLDLLKESLGAVLGQTKYLNHVIVINNKSNDGTKEYLSSLEDERLVVFNSEDNLGGAGGFNQAVRLFAEKTDDDYVWLMDDDTIVQPDALEHLVDFVEEHDHVGFVNSQVRWGSLEGNPSWMNVPAPRGFTWQMYMTPKNPAVEVVNSTFVSVMFSRKMVAMIGLPQKEYFIWGDDMEYTNRIADVDRGYTVLNSIAVHKSKENTMPGDIVKEKDESRLWRYDFEFRNRVLTARRISKHEYMHTVINGFRFDLRFVLFNKNVKFRFTKAKMIIRGIFKGIFFNPEIEYAEGLMRIPKRSINALFKARYLAMPKKTFTLDDDLNVINEASIEDYQGYTVAADNFILKQKADTLKNLS</sequence>
<evidence type="ECO:0000313" key="7">
    <source>
        <dbReference type="EMBL" id="QEA42708.1"/>
    </source>
</evidence>
<dbReference type="InterPro" id="IPR029044">
    <property type="entry name" value="Nucleotide-diphossugar_trans"/>
</dbReference>
<keyword evidence="4 7" id="KW-0808">Transferase</keyword>
<organism evidence="7 8">
    <name type="scientific">Leuconostoc pseudomesenteroides</name>
    <dbReference type="NCBI Taxonomy" id="33968"/>
    <lineage>
        <taxon>Bacteria</taxon>
        <taxon>Bacillati</taxon>
        <taxon>Bacillota</taxon>
        <taxon>Bacilli</taxon>
        <taxon>Lactobacillales</taxon>
        <taxon>Lactobacillaceae</taxon>
        <taxon>Leuconostoc</taxon>
    </lineage>
</organism>
<keyword evidence="9" id="KW-1185">Reference proteome</keyword>
<evidence type="ECO:0000313" key="6">
    <source>
        <dbReference type="EMBL" id="MDG9733372.1"/>
    </source>
</evidence>